<evidence type="ECO:0000313" key="2">
    <source>
        <dbReference type="Proteomes" id="UP000273154"/>
    </source>
</evidence>
<dbReference type="NCBIfam" id="TIGR01509">
    <property type="entry name" value="HAD-SF-IA-v3"/>
    <property type="match status" value="1"/>
</dbReference>
<dbReference type="Gene3D" id="3.40.50.1000">
    <property type="entry name" value="HAD superfamily/HAD-like"/>
    <property type="match status" value="1"/>
</dbReference>
<dbReference type="PANTHER" id="PTHR19288:SF25">
    <property type="entry name" value="PHOSPHATIDYLGLYCEROPHOSPHATASE GEP4, MITOCHONDRIAL"/>
    <property type="match status" value="1"/>
</dbReference>
<sequence length="161" mass="17784">MSLVRPWRLERAITDVDVEELVSLGVRCVLFDRDNTVVPRDTGEAPADVMEWISRVRAAGIALCMVSNNFHTQQVEASAAELGCVVVHHAMKPAPFAVRRALSLVGVEAREAVLIGDQVFTDVMAGNLAGVRTILVEPQSTSDLWYTHIFRVFERAIGARR</sequence>
<dbReference type="InterPro" id="IPR006439">
    <property type="entry name" value="HAD-SF_hydro_IA"/>
</dbReference>
<dbReference type="EMBL" id="AP019367">
    <property type="protein sequence ID" value="BBH50351.1"/>
    <property type="molecule type" value="Genomic_DNA"/>
</dbReference>
<proteinExistence type="predicted"/>
<dbReference type="InterPro" id="IPR006549">
    <property type="entry name" value="HAD-SF_hydro_IIIA"/>
</dbReference>
<dbReference type="GeneID" id="88849073"/>
<dbReference type="NCBIfam" id="TIGR01668">
    <property type="entry name" value="YqeG_hyp_ppase"/>
    <property type="match status" value="1"/>
</dbReference>
<keyword evidence="2" id="KW-1185">Reference proteome</keyword>
<evidence type="ECO:0000313" key="1">
    <source>
        <dbReference type="EMBL" id="BBH50351.1"/>
    </source>
</evidence>
<name>A0A3G9JXX6_9ACTN</name>
<dbReference type="Pfam" id="PF13242">
    <property type="entry name" value="Hydrolase_like"/>
    <property type="match status" value="1"/>
</dbReference>
<dbReference type="InterPro" id="IPR036412">
    <property type="entry name" value="HAD-like_sf"/>
</dbReference>
<dbReference type="KEGG" id="pcat:Pcatena_09380"/>
<dbReference type="PANTHER" id="PTHR19288">
    <property type="entry name" value="4-NITROPHENYLPHOSPHATASE-RELATED"/>
    <property type="match status" value="1"/>
</dbReference>
<dbReference type="AlphaFoldDB" id="A0A3G9JXX6"/>
<reference evidence="2" key="1">
    <citation type="submission" date="2018-11" db="EMBL/GenBank/DDBJ databases">
        <title>Comparative genomics of Parolsenella catena and Libanicoccus massiliensis: Reclassification of Libanicoccus massiliensis as Parolsenella massiliensis comb. nov.</title>
        <authorList>
            <person name="Sakamoto M."/>
            <person name="Ikeyama N."/>
            <person name="Murakami T."/>
            <person name="Mori H."/>
            <person name="Yuki M."/>
            <person name="Ohkuma M."/>
        </authorList>
    </citation>
    <scope>NUCLEOTIDE SEQUENCE [LARGE SCALE GENOMIC DNA]</scope>
    <source>
        <strain evidence="2">JCM 31932</strain>
    </source>
</reference>
<dbReference type="RefSeq" id="WP_126422111.1">
    <property type="nucleotide sequence ID" value="NZ_AP019367.1"/>
</dbReference>
<dbReference type="InterPro" id="IPR010021">
    <property type="entry name" value="PGPP1/Gep4"/>
</dbReference>
<dbReference type="SUPFAM" id="SSF56784">
    <property type="entry name" value="HAD-like"/>
    <property type="match status" value="1"/>
</dbReference>
<dbReference type="Proteomes" id="UP000273154">
    <property type="component" value="Chromosome"/>
</dbReference>
<accession>A0A3G9JXX6</accession>
<protein>
    <submittedName>
        <fullName evidence="1">HAD family hydrolase</fullName>
    </submittedName>
</protein>
<dbReference type="InterPro" id="IPR023214">
    <property type="entry name" value="HAD_sf"/>
</dbReference>
<keyword evidence="1" id="KW-0378">Hydrolase</keyword>
<organism evidence="1 2">
    <name type="scientific">Parolsenella catena</name>
    <dbReference type="NCBI Taxonomy" id="2003188"/>
    <lineage>
        <taxon>Bacteria</taxon>
        <taxon>Bacillati</taxon>
        <taxon>Actinomycetota</taxon>
        <taxon>Coriobacteriia</taxon>
        <taxon>Coriobacteriales</taxon>
        <taxon>Atopobiaceae</taxon>
        <taxon>Parolsenella</taxon>
    </lineage>
</organism>
<dbReference type="GO" id="GO:0005737">
    <property type="term" value="C:cytoplasm"/>
    <property type="evidence" value="ECO:0007669"/>
    <property type="project" value="TreeGrafter"/>
</dbReference>
<dbReference type="GO" id="GO:0008962">
    <property type="term" value="F:phosphatidylglycerophosphatase activity"/>
    <property type="evidence" value="ECO:0007669"/>
    <property type="project" value="InterPro"/>
</dbReference>
<gene>
    <name evidence="1" type="primary">yqeG</name>
    <name evidence="1" type="ORF">Pcatena_09380</name>
</gene>
<dbReference type="NCBIfam" id="TIGR01662">
    <property type="entry name" value="HAD-SF-IIIA"/>
    <property type="match status" value="1"/>
</dbReference>
<dbReference type="OrthoDB" id="9787572at2"/>